<keyword evidence="3" id="KW-0812">Transmembrane</keyword>
<evidence type="ECO:0000256" key="2">
    <source>
        <dbReference type="SAM" id="MobiDB-lite"/>
    </source>
</evidence>
<accession>Q9AYE2</accession>
<feature type="compositionally biased region" description="Polar residues" evidence="2">
    <location>
        <begin position="658"/>
        <end position="682"/>
    </location>
</feature>
<evidence type="ECO:0000313" key="4">
    <source>
        <dbReference type="EMBL" id="AAK00966.1"/>
    </source>
</evidence>
<keyword evidence="1" id="KW-0175">Coiled coil</keyword>
<protein>
    <submittedName>
        <fullName evidence="4">Uncharacterized protein</fullName>
    </submittedName>
</protein>
<keyword evidence="3" id="KW-1133">Transmembrane helix</keyword>
<evidence type="ECO:0000256" key="1">
    <source>
        <dbReference type="SAM" id="Coils"/>
    </source>
</evidence>
<reference evidence="5" key="1">
    <citation type="journal article" date="2005" name="Nature">
        <title>The map-based sequence of the rice genome.</title>
        <authorList>
            <consortium name="International rice genome sequencing project (IRGSP)"/>
            <person name="Matsumoto T."/>
            <person name="Wu J."/>
            <person name="Kanamori H."/>
            <person name="Katayose Y."/>
            <person name="Fujisawa M."/>
            <person name="Namiki N."/>
            <person name="Mizuno H."/>
            <person name="Yamamoto K."/>
            <person name="Antonio B.A."/>
            <person name="Baba T."/>
            <person name="Sakata K."/>
            <person name="Nagamura Y."/>
            <person name="Aoki H."/>
            <person name="Arikawa K."/>
            <person name="Arita K."/>
            <person name="Bito T."/>
            <person name="Chiden Y."/>
            <person name="Fujitsuka N."/>
            <person name="Fukunaka R."/>
            <person name="Hamada M."/>
            <person name="Harada C."/>
            <person name="Hayashi A."/>
            <person name="Hijishita S."/>
            <person name="Honda M."/>
            <person name="Hosokawa S."/>
            <person name="Ichikawa Y."/>
            <person name="Idonuma A."/>
            <person name="Iijima M."/>
            <person name="Ikeda M."/>
            <person name="Ikeno M."/>
            <person name="Ito K."/>
            <person name="Ito S."/>
            <person name="Ito T."/>
            <person name="Ito Y."/>
            <person name="Ito Y."/>
            <person name="Iwabuchi A."/>
            <person name="Kamiya K."/>
            <person name="Karasawa W."/>
            <person name="Kurita K."/>
            <person name="Katagiri S."/>
            <person name="Kikuta A."/>
            <person name="Kobayashi H."/>
            <person name="Kobayashi N."/>
            <person name="Machita K."/>
            <person name="Maehara T."/>
            <person name="Masukawa M."/>
            <person name="Mizubayashi T."/>
            <person name="Mukai Y."/>
            <person name="Nagasaki H."/>
            <person name="Nagata Y."/>
            <person name="Naito S."/>
            <person name="Nakashima M."/>
            <person name="Nakama Y."/>
            <person name="Nakamichi Y."/>
            <person name="Nakamura M."/>
            <person name="Meguro A."/>
            <person name="Negishi M."/>
            <person name="Ohta I."/>
            <person name="Ohta T."/>
            <person name="Okamoto M."/>
            <person name="Ono N."/>
            <person name="Saji S."/>
            <person name="Sakaguchi M."/>
            <person name="Sakai K."/>
            <person name="Shibata M."/>
            <person name="Shimokawa T."/>
            <person name="Song J."/>
            <person name="Takazaki Y."/>
            <person name="Terasawa K."/>
            <person name="Tsugane M."/>
            <person name="Tsuji K."/>
            <person name="Ueda S."/>
            <person name="Waki K."/>
            <person name="Yamagata H."/>
            <person name="Yamamoto M."/>
            <person name="Yamamoto S."/>
            <person name="Yamane H."/>
            <person name="Yoshiki S."/>
            <person name="Yoshihara R."/>
            <person name="Yukawa K."/>
            <person name="Zhong H."/>
            <person name="Yano M."/>
            <person name="Yuan Q."/>
            <person name="Ouyang S."/>
            <person name="Liu J."/>
            <person name="Jones K.M."/>
            <person name="Gansberger K."/>
            <person name="Moffat K."/>
            <person name="Hill J."/>
            <person name="Bera J."/>
            <person name="Fadrosh D."/>
            <person name="Jin S."/>
            <person name="Johri S."/>
            <person name="Kim M."/>
            <person name="Overton L."/>
            <person name="Reardon M."/>
            <person name="Tsitrin T."/>
            <person name="Vuong H."/>
            <person name="Weaver B."/>
            <person name="Ciecko A."/>
            <person name="Tallon L."/>
            <person name="Jackson J."/>
            <person name="Pai G."/>
            <person name="Aken S.V."/>
            <person name="Utterback T."/>
            <person name="Reidmuller S."/>
            <person name="Feldblyum T."/>
            <person name="Hsiao J."/>
            <person name="Zismann V."/>
            <person name="Iobst S."/>
            <person name="de Vazeille A.R."/>
            <person name="Buell C.R."/>
            <person name="Ying K."/>
            <person name="Li Y."/>
            <person name="Lu T."/>
            <person name="Huang Y."/>
            <person name="Zhao Q."/>
            <person name="Feng Q."/>
            <person name="Zhang L."/>
            <person name="Zhu J."/>
            <person name="Weng Q."/>
            <person name="Mu J."/>
            <person name="Lu Y."/>
            <person name="Fan D."/>
            <person name="Liu Y."/>
            <person name="Guan J."/>
            <person name="Zhang Y."/>
            <person name="Yu S."/>
            <person name="Liu X."/>
            <person name="Zhang Y."/>
            <person name="Hong G."/>
            <person name="Han B."/>
            <person name="Choisne N."/>
            <person name="Demange N."/>
            <person name="Orjeda G."/>
            <person name="Samain S."/>
            <person name="Cattolico L."/>
            <person name="Pelletier E."/>
            <person name="Couloux A."/>
            <person name="Segurens B."/>
            <person name="Wincker P."/>
            <person name="D'Hont A."/>
            <person name="Scarpelli C."/>
            <person name="Weissenbach J."/>
            <person name="Salanoubat M."/>
            <person name="Quetier F."/>
            <person name="Yu Y."/>
            <person name="Kim H.R."/>
            <person name="Rambo T."/>
            <person name="Currie J."/>
            <person name="Collura K."/>
            <person name="Luo M."/>
            <person name="Yang T."/>
            <person name="Ammiraju J.S.S."/>
            <person name="Engler F."/>
            <person name="Soderlund C."/>
            <person name="Wing R.A."/>
            <person name="Palmer L.E."/>
            <person name="de la Bastide M."/>
            <person name="Spiegel L."/>
            <person name="Nascimento L."/>
            <person name="Zutavern T."/>
            <person name="O'Shaughnessy A."/>
            <person name="Dike S."/>
            <person name="Dedhia N."/>
            <person name="Preston R."/>
            <person name="Balija V."/>
            <person name="McCombie W.R."/>
            <person name="Chow T."/>
            <person name="Chen H."/>
            <person name="Chung M."/>
            <person name="Chen C."/>
            <person name="Shaw J."/>
            <person name="Wu H."/>
            <person name="Hsiao K."/>
            <person name="Chao Y."/>
            <person name="Chu M."/>
            <person name="Cheng C."/>
            <person name="Hour A."/>
            <person name="Lee P."/>
            <person name="Lin S."/>
            <person name="Lin Y."/>
            <person name="Liou J."/>
            <person name="Liu S."/>
            <person name="Hsing Y."/>
            <person name="Raghuvanshi S."/>
            <person name="Mohanty A."/>
            <person name="Bharti A.K."/>
            <person name="Gaur A."/>
            <person name="Gupta V."/>
            <person name="Kumar D."/>
            <person name="Ravi V."/>
            <person name="Vij S."/>
            <person name="Kapur A."/>
            <person name="Khurana P."/>
            <person name="Khurana P."/>
            <person name="Khurana J.P."/>
            <person name="Tyagi A.K."/>
            <person name="Gaikwad K."/>
            <person name="Singh A."/>
            <person name="Dalal V."/>
            <person name="Srivastava S."/>
            <person name="Dixit A."/>
            <person name="Pal A.K."/>
            <person name="Ghazi I.A."/>
            <person name="Yadav M."/>
            <person name="Pandit A."/>
            <person name="Bhargava A."/>
            <person name="Sureshbabu K."/>
            <person name="Batra K."/>
            <person name="Sharma T.R."/>
            <person name="Mohapatra T."/>
            <person name="Singh N.K."/>
            <person name="Messing J."/>
            <person name="Nelson A.B."/>
            <person name="Fuks G."/>
            <person name="Kavchok S."/>
            <person name="Keizer G."/>
            <person name="Linton E."/>
            <person name="Llaca V."/>
            <person name="Song R."/>
            <person name="Tanyolac B."/>
            <person name="Young S."/>
            <person name="Ho-Il K."/>
            <person name="Hahn J.H."/>
            <person name="Sangsakoo G."/>
            <person name="Vanavichit A."/>
            <person name="de Mattos Luiz.A.T."/>
            <person name="Zimmer P.D."/>
            <person name="Malone G."/>
            <person name="Dellagostin O."/>
            <person name="de Oliveira A.C."/>
            <person name="Bevan M."/>
            <person name="Bancroft I."/>
            <person name="Minx P."/>
            <person name="Cordum H."/>
            <person name="Wilson R."/>
            <person name="Cheng Z."/>
            <person name="Jin W."/>
            <person name="Jiang J."/>
            <person name="Leong S.A."/>
            <person name="Iwama H."/>
            <person name="Gojobori T."/>
            <person name="Itoh T."/>
            <person name="Niimura Y."/>
            <person name="Fujii Y."/>
            <person name="Habara T."/>
            <person name="Sakai H."/>
            <person name="Sato Y."/>
            <person name="Wilson G."/>
            <person name="Kumar K."/>
            <person name="McCouch S."/>
            <person name="Juretic N."/>
            <person name="Hoen D."/>
            <person name="Wright S."/>
            <person name="Bruskiewich R."/>
            <person name="Bureau T."/>
            <person name="Miyao A."/>
            <person name="Hirochika H."/>
            <person name="Nishikawa T."/>
            <person name="Kadowaki K."/>
            <person name="Sugiura M."/>
            <person name="Burr B."/>
            <person name="Sasaki T."/>
        </authorList>
    </citation>
    <scope>NUCLEOTIDE SEQUENCE [LARGE SCALE GENOMIC DNA]</scope>
    <source>
        <strain evidence="5">cv. Nipponbare</strain>
    </source>
</reference>
<organism evidence="4 5">
    <name type="scientific">Oryza sativa subsp. japonica</name>
    <name type="common">Rice</name>
    <dbReference type="NCBI Taxonomy" id="39947"/>
    <lineage>
        <taxon>Eukaryota</taxon>
        <taxon>Viridiplantae</taxon>
        <taxon>Streptophyta</taxon>
        <taxon>Embryophyta</taxon>
        <taxon>Tracheophyta</taxon>
        <taxon>Spermatophyta</taxon>
        <taxon>Magnoliopsida</taxon>
        <taxon>Liliopsida</taxon>
        <taxon>Poales</taxon>
        <taxon>Poaceae</taxon>
        <taxon>BOP clade</taxon>
        <taxon>Oryzoideae</taxon>
        <taxon>Oryzeae</taxon>
        <taxon>Oryzinae</taxon>
        <taxon>Oryza</taxon>
        <taxon>Oryza sativa</taxon>
    </lineage>
</organism>
<feature type="region of interest" description="Disordered" evidence="2">
    <location>
        <begin position="656"/>
        <end position="689"/>
    </location>
</feature>
<feature type="transmembrane region" description="Helical" evidence="3">
    <location>
        <begin position="12"/>
        <end position="34"/>
    </location>
</feature>
<dbReference type="Pfam" id="PF10344">
    <property type="entry name" value="Hobbit"/>
    <property type="match status" value="5"/>
</dbReference>
<reference evidence="5" key="2">
    <citation type="journal article" date="2008" name="Nucleic Acids Res.">
        <title>The rice annotation project database (RAP-DB): 2008 update.</title>
        <authorList>
            <consortium name="The rice annotation project (RAP)"/>
        </authorList>
    </citation>
    <scope>GENOME REANNOTATION</scope>
    <source>
        <strain evidence="5">cv. Nipponbare</strain>
    </source>
</reference>
<feature type="coiled-coil region" evidence="1">
    <location>
        <begin position="789"/>
        <end position="816"/>
    </location>
</feature>
<gene>
    <name evidence="4" type="ordered locus">Os03g47760</name>
</gene>
<dbReference type="PANTHER" id="PTHR15678:SF6">
    <property type="entry name" value="BRIDGE-LIKE LIPID TRANSFER PROTEIN FAMILY MEMBER 2"/>
    <property type="match status" value="1"/>
</dbReference>
<proteinExistence type="predicted"/>
<dbReference type="InterPro" id="IPR045167">
    <property type="entry name" value="Hobbit"/>
</dbReference>
<dbReference type="AlphaFoldDB" id="Q9AYE2"/>
<sequence>MASSPVKFFSVFLAVSVVGWVVFTFASRLLAWFLSRVLHASVGFRVAGFNCLRDVTIKFSKVPSGAVDIKELKVDTFKIAGPNHILGVKLHLVPLNVHYGDLGLTADPLGNCNQLDAFQSDQISLANSEKVVAPFVCEDLFVTCDFGHENVPKLDVKFTHLGEGLSVDNNIMGIHFTSAKTVPQDDLEEATPHFDVQIDLSEIHLVREGSSSLLEVLKVAAGASLDIPVDGNVFGVDTYSGSLMHIARKLSITYCGDANVVNMPVADPKRVNYGSQGGQVVISVSADGTPRLASITSELPGRSRNLMFSASVAISHLSVCINKEKRSTEAELERVKAIYEEDLSSSVKVTLLDMQNAKIVRRSGGLPDVPACSLFRATDINLRWEPDAHLAILETFIRIKYFLHNNKPINAEVGDICENGPGSISTGPGKPQKSDKRGSIFAVDVEVLRVSAELADEDAVEDMIRALKLISAAKKTMLFPDGKENPRKVKSGTTSFGSVKFVLRKLTAEIEEEPIQGWLDEHYHLMRNKVCELGVRLKFLEEAISGSVDPNNCSSKEKLLYDGIEDAGRNLEITYVRSEFENGSESDHTLSEPSDDDDGFNVVLADNCQRIFVYGLRLLWTIENRDAVWSWVGGISKAFEPPKPSPSRQYVQRKMIEQRQTTEGSKLTQDATSSVHVGSPSGQHVEALGSTSPLHSKANLSYDIAASGRVLARSFHSVVHVGKEMLEQALGASSIQIPELQPEMTWQRADYSVLLEDVQAHVAPTDVDPDDEDVEEEADEVVPDGVEEVELAKISLEQKERERKLLLDDIRSLMGTGNNHTSNFLSVERDDCLWMINSGKSLLVNISL</sequence>
<dbReference type="EMBL" id="AC079736">
    <property type="protein sequence ID" value="AAK00966.1"/>
    <property type="molecule type" value="Genomic_DNA"/>
</dbReference>
<evidence type="ECO:0000256" key="3">
    <source>
        <dbReference type="SAM" id="Phobius"/>
    </source>
</evidence>
<dbReference type="Proteomes" id="UP000000763">
    <property type="component" value="Chromosome 3"/>
</dbReference>
<name>Q9AYE2_ORYSJ</name>
<keyword evidence="3" id="KW-0472">Membrane</keyword>
<dbReference type="PANTHER" id="PTHR15678">
    <property type="entry name" value="ANTIGEN MLAA-22-RELATED"/>
    <property type="match status" value="1"/>
</dbReference>
<evidence type="ECO:0000313" key="5">
    <source>
        <dbReference type="Proteomes" id="UP000000763"/>
    </source>
</evidence>